<evidence type="ECO:0000313" key="3">
    <source>
        <dbReference type="Proteomes" id="UP001052655"/>
    </source>
</evidence>
<proteinExistence type="predicted"/>
<accession>A0ABQ3Q7F0</accession>
<gene>
    <name evidence="2" type="ORF">Sdagh_49120</name>
</gene>
<feature type="region of interest" description="Disordered" evidence="1">
    <location>
        <begin position="387"/>
        <end position="407"/>
    </location>
</feature>
<evidence type="ECO:0008006" key="4">
    <source>
        <dbReference type="Google" id="ProtNLM"/>
    </source>
</evidence>
<protein>
    <recommendedName>
        <fullName evidence="4">FtsK domain-containing protein</fullName>
    </recommendedName>
</protein>
<sequence length="407" mass="43828">MTQKHTAATPNLPEVLCLSDPGVREQLQALPDSLVLIGLTTDGQPVCVDLDAGSPHVLVCSGTGGGTSTVLRTLTAQFLHHGGHALVLDLKRISHRWAQGLPGVTYCRDIADIHDALVGLQAELVRRLHHIDQHGDADDLPRLTVVFEVADATLNRLARHWDTVREKGAPKTSPAIDALEELFLAGPQTRMHVLLAGHLNRPFGPEARESFSTLVLGRVTTGTWERLAPHIGTVPKGKTHPGCVHVVQGLRNGSRRYRALAKTTVLKPSAASLWCEWTMAWCWARTTSSSTRRLSGRRPCRSRQTGSGVATTTTTVGMPCRLAAITSSTRTPCSTLVASITVLSFRAIRRCRISLRTSAASVPPLMSHHSHLSVAHDLLVDRVEPGDAPLPRARIPAGTAAPSTTDS</sequence>
<dbReference type="Gene3D" id="3.40.50.300">
    <property type="entry name" value="P-loop containing nucleotide triphosphate hydrolases"/>
    <property type="match status" value="1"/>
</dbReference>
<dbReference type="Proteomes" id="UP001052655">
    <property type="component" value="Unassembled WGS sequence"/>
</dbReference>
<comment type="caution">
    <text evidence="2">The sequence shown here is derived from an EMBL/GenBank/DDBJ whole genome shotgun (WGS) entry which is preliminary data.</text>
</comment>
<dbReference type="InterPro" id="IPR027417">
    <property type="entry name" value="P-loop_NTPase"/>
</dbReference>
<organism evidence="2 3">
    <name type="scientific">Streptomyces daghestanicus</name>
    <dbReference type="NCBI Taxonomy" id="66885"/>
    <lineage>
        <taxon>Bacteria</taxon>
        <taxon>Bacillati</taxon>
        <taxon>Actinomycetota</taxon>
        <taxon>Actinomycetes</taxon>
        <taxon>Kitasatosporales</taxon>
        <taxon>Streptomycetaceae</taxon>
        <taxon>Streptomyces</taxon>
    </lineage>
</organism>
<keyword evidence="3" id="KW-1185">Reference proteome</keyword>
<name>A0ABQ3Q7F0_9ACTN</name>
<dbReference type="SUPFAM" id="SSF52540">
    <property type="entry name" value="P-loop containing nucleoside triphosphate hydrolases"/>
    <property type="match status" value="1"/>
</dbReference>
<evidence type="ECO:0000313" key="2">
    <source>
        <dbReference type="EMBL" id="GHI33182.1"/>
    </source>
</evidence>
<dbReference type="EMBL" id="BNDX01000013">
    <property type="protein sequence ID" value="GHI33182.1"/>
    <property type="molecule type" value="Genomic_DNA"/>
</dbReference>
<evidence type="ECO:0000256" key="1">
    <source>
        <dbReference type="SAM" id="MobiDB-lite"/>
    </source>
</evidence>
<reference evidence="2" key="1">
    <citation type="submission" date="2024-05" db="EMBL/GenBank/DDBJ databases">
        <title>Whole genome shotgun sequence of Streptomyces daghestanicus NBRC 12762.</title>
        <authorList>
            <person name="Komaki H."/>
            <person name="Tamura T."/>
        </authorList>
    </citation>
    <scope>NUCLEOTIDE SEQUENCE</scope>
    <source>
        <strain evidence="2">NBRC 12762</strain>
    </source>
</reference>